<reference evidence="2" key="1">
    <citation type="journal article" date="2024" name="Syst. Appl. Microbiol.">
        <title>First single-strain enrichments of Electrothrix cable bacteria, description of E. aestuarii sp. nov. and E. rattekaaiensis sp. nov., and proposal of a cable bacteria taxonomy following the rules of the SeqCode.</title>
        <authorList>
            <person name="Plum-Jensen L.E."/>
            <person name="Schramm A."/>
            <person name="Marshall I.P.G."/>
        </authorList>
    </citation>
    <scope>NUCLEOTIDE SEQUENCE</scope>
    <source>
        <strain evidence="2">Rat1</strain>
    </source>
</reference>
<evidence type="ECO:0000313" key="2">
    <source>
        <dbReference type="EMBL" id="XCN71589.1"/>
    </source>
</evidence>
<gene>
    <name evidence="2" type="ORF">Q3M24_14865</name>
</gene>
<organism evidence="2">
    <name type="scientific">Candidatus Electrothrix aestuarii</name>
    <dbReference type="NCBI Taxonomy" id="3062594"/>
    <lineage>
        <taxon>Bacteria</taxon>
        <taxon>Pseudomonadati</taxon>
        <taxon>Thermodesulfobacteriota</taxon>
        <taxon>Desulfobulbia</taxon>
        <taxon>Desulfobulbales</taxon>
        <taxon>Desulfobulbaceae</taxon>
        <taxon>Candidatus Electrothrix</taxon>
    </lineage>
</organism>
<name>A0AAU8LRS3_9BACT</name>
<evidence type="ECO:0000259" key="1">
    <source>
        <dbReference type="Pfam" id="PF04015"/>
    </source>
</evidence>
<dbReference type="KEGG" id="eaj:Q3M24_14865"/>
<accession>A0AAU8LRS3</accession>
<sequence length="279" mass="30951">MNTRKHNGIVYTTTFLSWEKSLPPLLDKAGLADNIPADKTILIKPNLVETLRPPITTPVTLVRCLVEYLQEHLANPIVIAEGCGALDYNTHRCFAELGYTALAKDTGIELIDLNEEPYQRHSLEHCKHWPEFYLPDIAVDSFLLSVPVLKVHTLAEVTLTMKNMMGLAPPDHYHQGGGWKKAAFHERIHDAVADLNRYRSPDFTILDATIGMAEAHLWGPTCNPPVNRLVAGYDPVAIDSYGASLLGKDWQDIGHIVELNGELGQAAPIARIQTEATFC</sequence>
<protein>
    <submittedName>
        <fullName evidence="2">DUF362 domain-containing protein</fullName>
    </submittedName>
</protein>
<proteinExistence type="predicted"/>
<feature type="domain" description="DUF362" evidence="1">
    <location>
        <begin position="41"/>
        <end position="243"/>
    </location>
</feature>
<dbReference type="InterPro" id="IPR007160">
    <property type="entry name" value="DUF362"/>
</dbReference>
<dbReference type="EMBL" id="CP159373">
    <property type="protein sequence ID" value="XCN71589.1"/>
    <property type="molecule type" value="Genomic_DNA"/>
</dbReference>
<dbReference type="Pfam" id="PF04015">
    <property type="entry name" value="DUF362"/>
    <property type="match status" value="1"/>
</dbReference>
<reference evidence="2" key="2">
    <citation type="submission" date="2024-06" db="EMBL/GenBank/DDBJ databases">
        <authorList>
            <person name="Plum-Jensen L.E."/>
            <person name="Schramm A."/>
            <person name="Marshall I.P.G."/>
        </authorList>
    </citation>
    <scope>NUCLEOTIDE SEQUENCE</scope>
    <source>
        <strain evidence="2">Rat1</strain>
    </source>
</reference>
<dbReference type="AlphaFoldDB" id="A0AAU8LRS3"/>